<sequence>MFSRILLIFSACMLGVLGVSLSFFPQEILQIFDQDQIPFTNLILQIAGSLYLGLAILNWMSKNTIIGGVYGRPILIINLIHFMSTSIILVKFSVGMLNAYLLILATFYIMITFAFIVAFMTNPVIEVNDIEEVN</sequence>
<keyword evidence="1" id="KW-1133">Transmembrane helix</keyword>
<comment type="caution">
    <text evidence="2">The sequence shown here is derived from an EMBL/GenBank/DDBJ whole genome shotgun (WGS) entry which is preliminary data.</text>
</comment>
<proteinExistence type="predicted"/>
<protein>
    <submittedName>
        <fullName evidence="2">Uncharacterized protein</fullName>
    </submittedName>
</protein>
<dbReference type="Proteomes" id="UP001597201">
    <property type="component" value="Unassembled WGS sequence"/>
</dbReference>
<gene>
    <name evidence="2" type="ORF">ACFQ39_07725</name>
</gene>
<feature type="transmembrane region" description="Helical" evidence="1">
    <location>
        <begin position="100"/>
        <end position="120"/>
    </location>
</feature>
<evidence type="ECO:0000313" key="2">
    <source>
        <dbReference type="EMBL" id="MFD1315502.1"/>
    </source>
</evidence>
<name>A0ABW3Y3A5_9FLAO</name>
<feature type="transmembrane region" description="Helical" evidence="1">
    <location>
        <begin position="73"/>
        <end position="94"/>
    </location>
</feature>
<dbReference type="EMBL" id="JBHTMY010000003">
    <property type="protein sequence ID" value="MFD1315502.1"/>
    <property type="molecule type" value="Genomic_DNA"/>
</dbReference>
<evidence type="ECO:0000313" key="3">
    <source>
        <dbReference type="Proteomes" id="UP001597201"/>
    </source>
</evidence>
<keyword evidence="3" id="KW-1185">Reference proteome</keyword>
<dbReference type="RefSeq" id="WP_377177743.1">
    <property type="nucleotide sequence ID" value="NZ_JBHTMY010000003.1"/>
</dbReference>
<accession>A0ABW3Y3A5</accession>
<evidence type="ECO:0000256" key="1">
    <source>
        <dbReference type="SAM" id="Phobius"/>
    </source>
</evidence>
<keyword evidence="1" id="KW-0472">Membrane</keyword>
<keyword evidence="1" id="KW-0812">Transmembrane</keyword>
<organism evidence="2 3">
    <name type="scientific">Namhaeicola litoreus</name>
    <dbReference type="NCBI Taxonomy" id="1052145"/>
    <lineage>
        <taxon>Bacteria</taxon>
        <taxon>Pseudomonadati</taxon>
        <taxon>Bacteroidota</taxon>
        <taxon>Flavobacteriia</taxon>
        <taxon>Flavobacteriales</taxon>
        <taxon>Flavobacteriaceae</taxon>
        <taxon>Namhaeicola</taxon>
    </lineage>
</organism>
<reference evidence="3" key="1">
    <citation type="journal article" date="2019" name="Int. J. Syst. Evol. Microbiol.">
        <title>The Global Catalogue of Microorganisms (GCM) 10K type strain sequencing project: providing services to taxonomists for standard genome sequencing and annotation.</title>
        <authorList>
            <consortium name="The Broad Institute Genomics Platform"/>
            <consortium name="The Broad Institute Genome Sequencing Center for Infectious Disease"/>
            <person name="Wu L."/>
            <person name="Ma J."/>
        </authorList>
    </citation>
    <scope>NUCLEOTIDE SEQUENCE [LARGE SCALE GENOMIC DNA]</scope>
    <source>
        <strain evidence="3">CCUG 61485</strain>
    </source>
</reference>
<feature type="transmembrane region" description="Helical" evidence="1">
    <location>
        <begin position="42"/>
        <end position="61"/>
    </location>
</feature>